<feature type="transmembrane region" description="Helical" evidence="7">
    <location>
        <begin position="922"/>
        <end position="945"/>
    </location>
</feature>
<keyword evidence="4 7" id="KW-1133">Transmembrane helix</keyword>
<dbReference type="GO" id="GO:0006817">
    <property type="term" value="P:phosphate ion transport"/>
    <property type="evidence" value="ECO:0007669"/>
    <property type="project" value="TreeGrafter"/>
</dbReference>
<dbReference type="GO" id="GO:0005315">
    <property type="term" value="F:phosphate transmembrane transporter activity"/>
    <property type="evidence" value="ECO:0007669"/>
    <property type="project" value="TreeGrafter"/>
</dbReference>
<keyword evidence="3 7" id="KW-0812">Transmembrane</keyword>
<dbReference type="PANTHER" id="PTHR10283:SF92">
    <property type="entry name" value="LOW-AFFINITY PHOSPHATE TRANSPORTER PHO91"/>
    <property type="match status" value="1"/>
</dbReference>
<dbReference type="OrthoDB" id="10260443at2759"/>
<dbReference type="CDD" id="cd01115">
    <property type="entry name" value="SLC13_permease"/>
    <property type="match status" value="1"/>
</dbReference>
<feature type="transmembrane region" description="Helical" evidence="7">
    <location>
        <begin position="965"/>
        <end position="987"/>
    </location>
</feature>
<evidence type="ECO:0000256" key="5">
    <source>
        <dbReference type="ARBA" id="ARBA00023136"/>
    </source>
</evidence>
<name>A0A139A8U2_GONPJ</name>
<organism evidence="9 10">
    <name type="scientific">Gonapodya prolifera (strain JEL478)</name>
    <name type="common">Monoblepharis prolifera</name>
    <dbReference type="NCBI Taxonomy" id="1344416"/>
    <lineage>
        <taxon>Eukaryota</taxon>
        <taxon>Fungi</taxon>
        <taxon>Fungi incertae sedis</taxon>
        <taxon>Chytridiomycota</taxon>
        <taxon>Chytridiomycota incertae sedis</taxon>
        <taxon>Monoblepharidomycetes</taxon>
        <taxon>Monoblepharidales</taxon>
        <taxon>Gonapodyaceae</taxon>
        <taxon>Gonapodya</taxon>
    </lineage>
</organism>
<sequence length="994" mass="108379">MKFTHSLQLNAVPEWREFYIDYKKLKKLIYELEKGLLSGNLPPIDLTASVRLLQPSESLNGDRLSPAQVVDEHAVNVQSFDGSLGNDVDAIFTHALDKELDRVVRFYIKQEGVLVSDLEQLLFELKRSEGRQTLAELRRRRSIASNRLQSPSFSDGQFSNTDAIGAMTSGDSPVVLDVSSQLSPTSDSSASRLRPTASPTGKSPRQSRDDPVALSSRCATMPSQTKPLSSTQPPSTSPRRESLKSLDSDDSDELVETDRLNDEDFYASGREETSALLPSNGSPLTRTKSLGEILSDPTLIGRRRRMSSSGNGKGEDKGRIALVQRIVNLFVLLSEFEEFAEMNKTGFTKILKKYDKVNQRTLKSSYLSERINTSYPWLQSSADRVKLALDRLTRAYAWFELGAEEYTARAGVILRENLRERLVWERNTIWRDMIEQERKAAAVKVTKRKAKEDEADALGLSRRSIALGCCGITFCEVPLISIHSPTIWILIATAVLASLVSGWVVVVDGVEANNCFGVVIFASILWASEAMPLFVTALIVPALVVTLRVLRVFVPDVLSGDPSLALDPLDLLTGSAIQERFPLAKLNNTLSSGSWSRLTAVQSAKKVFSDMFSPTIMLLLGGFALAAALSKHGVAKLVASYVLRKAGTRPNRVVLAVMIVSAFLSMWISNVAAPVLCFGLVQPILRSLPSKNAYAKALIIGIALAGNIGGMSTPISSPQNIVAIANMHPAPTWLEWLAVSLPVCVVAIFLVWLYIRLLFRPDEAGRSFAAPPEIYHKQAEPLDRTQVYVILVTIATIALWCAESQLEGIVGDMGVIAIAPLVLFFGTGVLTKEDFNNFLWTVIILAMGGIALGKSVDSSGLLSQITDIVAPELAQFDPWTCTLLFSAIVLVATTFISHTVGALIILPVVAEMGATLPEPHPRLMVMSMAMVCSAAMGLPVSSFPNMNAVSLEDGLGVPWIDVKDFLAAGLPSSVLAWGTVMTIGYAIQLWGLHY</sequence>
<keyword evidence="5 7" id="KW-0472">Membrane</keyword>
<dbReference type="EMBL" id="KQ965780">
    <property type="protein sequence ID" value="KXS13241.1"/>
    <property type="molecule type" value="Genomic_DNA"/>
</dbReference>
<dbReference type="PROSITE" id="PS51382">
    <property type="entry name" value="SPX"/>
    <property type="match status" value="1"/>
</dbReference>
<dbReference type="Proteomes" id="UP000070544">
    <property type="component" value="Unassembled WGS sequence"/>
</dbReference>
<feature type="transmembrane region" description="Helical" evidence="7">
    <location>
        <begin position="487"/>
        <end position="506"/>
    </location>
</feature>
<feature type="compositionally biased region" description="Polar residues" evidence="6">
    <location>
        <begin position="276"/>
        <end position="288"/>
    </location>
</feature>
<evidence type="ECO:0000256" key="1">
    <source>
        <dbReference type="ARBA" id="ARBA00004141"/>
    </source>
</evidence>
<keyword evidence="2" id="KW-0813">Transport</keyword>
<evidence type="ECO:0000256" key="2">
    <source>
        <dbReference type="ARBA" id="ARBA00022448"/>
    </source>
</evidence>
<feature type="domain" description="SPX" evidence="8">
    <location>
        <begin position="1"/>
        <end position="368"/>
    </location>
</feature>
<evidence type="ECO:0000259" key="8">
    <source>
        <dbReference type="PROSITE" id="PS51382"/>
    </source>
</evidence>
<dbReference type="OMA" id="GYGLMYI"/>
<keyword evidence="10" id="KW-1185">Reference proteome</keyword>
<accession>A0A139A8U2</accession>
<evidence type="ECO:0000313" key="10">
    <source>
        <dbReference type="Proteomes" id="UP000070544"/>
    </source>
</evidence>
<feature type="compositionally biased region" description="Low complexity" evidence="6">
    <location>
        <begin position="222"/>
        <end position="234"/>
    </location>
</feature>
<feature type="transmembrane region" description="Helical" evidence="7">
    <location>
        <begin position="838"/>
        <end position="856"/>
    </location>
</feature>
<evidence type="ECO:0000256" key="3">
    <source>
        <dbReference type="ARBA" id="ARBA00022692"/>
    </source>
</evidence>
<feature type="region of interest" description="Disordered" evidence="6">
    <location>
        <begin position="175"/>
        <end position="316"/>
    </location>
</feature>
<comment type="subcellular location">
    <subcellularLocation>
        <location evidence="1">Membrane</location>
        <topology evidence="1">Multi-pass membrane protein</topology>
    </subcellularLocation>
</comment>
<feature type="transmembrane region" description="Helical" evidence="7">
    <location>
        <begin position="883"/>
        <end position="910"/>
    </location>
</feature>
<evidence type="ECO:0000256" key="4">
    <source>
        <dbReference type="ARBA" id="ARBA00022989"/>
    </source>
</evidence>
<dbReference type="GO" id="GO:0006797">
    <property type="term" value="P:polyphosphate metabolic process"/>
    <property type="evidence" value="ECO:0007669"/>
    <property type="project" value="TreeGrafter"/>
</dbReference>
<feature type="compositionally biased region" description="Polar residues" evidence="6">
    <location>
        <begin position="178"/>
        <end position="204"/>
    </location>
</feature>
<feature type="transmembrane region" description="Helical" evidence="7">
    <location>
        <begin position="733"/>
        <end position="755"/>
    </location>
</feature>
<evidence type="ECO:0000256" key="7">
    <source>
        <dbReference type="SAM" id="Phobius"/>
    </source>
</evidence>
<feature type="transmembrane region" description="Helical" evidence="7">
    <location>
        <begin position="518"/>
        <end position="545"/>
    </location>
</feature>
<dbReference type="Pfam" id="PF03105">
    <property type="entry name" value="SPX"/>
    <property type="match status" value="2"/>
</dbReference>
<evidence type="ECO:0000313" key="9">
    <source>
        <dbReference type="EMBL" id="KXS13241.1"/>
    </source>
</evidence>
<gene>
    <name evidence="9" type="ORF">M427DRAFT_113515</name>
</gene>
<dbReference type="GO" id="GO:0005886">
    <property type="term" value="C:plasma membrane"/>
    <property type="evidence" value="ECO:0007669"/>
    <property type="project" value="TreeGrafter"/>
</dbReference>
<feature type="transmembrane region" description="Helical" evidence="7">
    <location>
        <begin position="785"/>
        <end position="802"/>
    </location>
</feature>
<dbReference type="Pfam" id="PF03600">
    <property type="entry name" value="CitMHS"/>
    <property type="match status" value="1"/>
</dbReference>
<reference evidence="9 10" key="1">
    <citation type="journal article" date="2015" name="Genome Biol. Evol.">
        <title>Phylogenomic analyses indicate that early fungi evolved digesting cell walls of algal ancestors of land plants.</title>
        <authorList>
            <person name="Chang Y."/>
            <person name="Wang S."/>
            <person name="Sekimoto S."/>
            <person name="Aerts A.L."/>
            <person name="Choi C."/>
            <person name="Clum A."/>
            <person name="LaButti K.M."/>
            <person name="Lindquist E.A."/>
            <person name="Yee Ngan C."/>
            <person name="Ohm R.A."/>
            <person name="Salamov A.A."/>
            <person name="Grigoriev I.V."/>
            <person name="Spatafora J.W."/>
            <person name="Berbee M.L."/>
        </authorList>
    </citation>
    <scope>NUCLEOTIDE SEQUENCE [LARGE SCALE GENOMIC DNA]</scope>
    <source>
        <strain evidence="9 10">JEL478</strain>
    </source>
</reference>
<dbReference type="InterPro" id="IPR004331">
    <property type="entry name" value="SPX_dom"/>
</dbReference>
<protein>
    <submittedName>
        <fullName evidence="9">SPX-domain-containing protein</fullName>
    </submittedName>
</protein>
<feature type="compositionally biased region" description="Basic and acidic residues" evidence="6">
    <location>
        <begin position="238"/>
        <end position="247"/>
    </location>
</feature>
<dbReference type="AlphaFoldDB" id="A0A139A8U2"/>
<evidence type="ECO:0000256" key="6">
    <source>
        <dbReference type="SAM" id="MobiDB-lite"/>
    </source>
</evidence>
<dbReference type="PANTHER" id="PTHR10283">
    <property type="entry name" value="SOLUTE CARRIER FAMILY 13 MEMBER"/>
    <property type="match status" value="1"/>
</dbReference>
<feature type="transmembrane region" description="Helical" evidence="7">
    <location>
        <begin position="615"/>
        <end position="634"/>
    </location>
</feature>
<dbReference type="STRING" id="1344416.A0A139A8U2"/>
<feature type="transmembrane region" description="Helical" evidence="7">
    <location>
        <begin position="654"/>
        <end position="681"/>
    </location>
</feature>
<feature type="transmembrane region" description="Helical" evidence="7">
    <location>
        <begin position="808"/>
        <end position="831"/>
    </location>
</feature>
<dbReference type="InterPro" id="IPR004680">
    <property type="entry name" value="Cit_transptr-like_dom"/>
</dbReference>
<proteinExistence type="predicted"/>